<evidence type="ECO:0000313" key="4">
    <source>
        <dbReference type="Proteomes" id="UP001202248"/>
    </source>
</evidence>
<proteinExistence type="predicted"/>
<protein>
    <submittedName>
        <fullName evidence="3">IS110 family transposase</fullName>
    </submittedName>
</protein>
<comment type="caution">
    <text evidence="3">The sequence shown here is derived from an EMBL/GenBank/DDBJ whole genome shotgun (WGS) entry which is preliminary data.</text>
</comment>
<accession>A0ABS9SFF8</accession>
<dbReference type="InterPro" id="IPR047650">
    <property type="entry name" value="Transpos_IS110"/>
</dbReference>
<dbReference type="Proteomes" id="UP001202248">
    <property type="component" value="Unassembled WGS sequence"/>
</dbReference>
<keyword evidence="4" id="KW-1185">Reference proteome</keyword>
<evidence type="ECO:0000259" key="1">
    <source>
        <dbReference type="Pfam" id="PF01548"/>
    </source>
</evidence>
<organism evidence="3 4">
    <name type="scientific">Niabella ginsengisoli</name>
    <dbReference type="NCBI Taxonomy" id="522298"/>
    <lineage>
        <taxon>Bacteria</taxon>
        <taxon>Pseudomonadati</taxon>
        <taxon>Bacteroidota</taxon>
        <taxon>Chitinophagia</taxon>
        <taxon>Chitinophagales</taxon>
        <taxon>Chitinophagaceae</taxon>
        <taxon>Niabella</taxon>
    </lineage>
</organism>
<dbReference type="InterPro" id="IPR003346">
    <property type="entry name" value="Transposase_20"/>
</dbReference>
<name>A0ABS9SFF8_9BACT</name>
<sequence length="350" mass="39814">MKQIVKQVCGIDVAQKELVVAFGRVYDDFSSQVYAHKTFVNNVKGFDSLLSWVKKLSEEVIEVLFFMEATGVYHEKLAYHLYLNNQQVNIVLPNKISNYARSLEVKTVTDKTASEAITQFGLERKSEPWSPPDPVFKQMRQLVRERDQIVQVRTVAKNQLHAEQAEAIPLKNTVSRLKKQITLFDKQITEVVQEINVLIKSNEKIKVAVDLLCSIPGVGLLTASTVLAETNGFDLIKNKKQLTSYAGLDVKEKQSGTSVKGKPKISKRGNKYLRKSLHMPALGAISHDERFKAIFARLVARHGIKMKAVVAIQRKLLELMYTLYKKQEKYDKNYFNNNTGEHDTEDGKKE</sequence>
<gene>
    <name evidence="3" type="ORF">MKP09_03705</name>
</gene>
<feature type="domain" description="Transposase IS116/IS110/IS902 C-terminal" evidence="2">
    <location>
        <begin position="210"/>
        <end position="294"/>
    </location>
</feature>
<dbReference type="EMBL" id="JAKWBL010000001">
    <property type="protein sequence ID" value="MCH5597080.1"/>
    <property type="molecule type" value="Genomic_DNA"/>
</dbReference>
<dbReference type="NCBIfam" id="NF033542">
    <property type="entry name" value="transpos_IS110"/>
    <property type="match status" value="1"/>
</dbReference>
<dbReference type="Pfam" id="PF01548">
    <property type="entry name" value="DEDD_Tnp_IS110"/>
    <property type="match status" value="1"/>
</dbReference>
<dbReference type="Pfam" id="PF02371">
    <property type="entry name" value="Transposase_20"/>
    <property type="match status" value="1"/>
</dbReference>
<evidence type="ECO:0000313" key="3">
    <source>
        <dbReference type="EMBL" id="MCH5597080.1"/>
    </source>
</evidence>
<dbReference type="PANTHER" id="PTHR33055:SF13">
    <property type="entry name" value="TRANSPOSASE"/>
    <property type="match status" value="1"/>
</dbReference>
<feature type="domain" description="Transposase IS110-like N-terminal" evidence="1">
    <location>
        <begin position="9"/>
        <end position="162"/>
    </location>
</feature>
<dbReference type="RefSeq" id="WP_240826491.1">
    <property type="nucleotide sequence ID" value="NZ_JAKWBL010000001.1"/>
</dbReference>
<dbReference type="PANTHER" id="PTHR33055">
    <property type="entry name" value="TRANSPOSASE FOR INSERTION SEQUENCE ELEMENT IS1111A"/>
    <property type="match status" value="1"/>
</dbReference>
<reference evidence="3 4" key="1">
    <citation type="submission" date="2022-02" db="EMBL/GenBank/DDBJ databases">
        <authorList>
            <person name="Min J."/>
        </authorList>
    </citation>
    <scope>NUCLEOTIDE SEQUENCE [LARGE SCALE GENOMIC DNA]</scope>
    <source>
        <strain evidence="3 4">GR10-1</strain>
    </source>
</reference>
<dbReference type="InterPro" id="IPR002525">
    <property type="entry name" value="Transp_IS110-like_N"/>
</dbReference>
<evidence type="ECO:0000259" key="2">
    <source>
        <dbReference type="Pfam" id="PF02371"/>
    </source>
</evidence>